<reference evidence="1" key="2">
    <citation type="submission" date="2023-06" db="EMBL/GenBank/DDBJ databases">
        <authorList>
            <person name="Ma L."/>
            <person name="Liu K.-W."/>
            <person name="Li Z."/>
            <person name="Hsiao Y.-Y."/>
            <person name="Qi Y."/>
            <person name="Fu T."/>
            <person name="Tang G."/>
            <person name="Zhang D."/>
            <person name="Sun W.-H."/>
            <person name="Liu D.-K."/>
            <person name="Li Y."/>
            <person name="Chen G.-Z."/>
            <person name="Liu X.-D."/>
            <person name="Liao X.-Y."/>
            <person name="Jiang Y.-T."/>
            <person name="Yu X."/>
            <person name="Hao Y."/>
            <person name="Huang J."/>
            <person name="Zhao X.-W."/>
            <person name="Ke S."/>
            <person name="Chen Y.-Y."/>
            <person name="Wu W.-L."/>
            <person name="Hsu J.-L."/>
            <person name="Lin Y.-F."/>
            <person name="Huang M.-D."/>
            <person name="Li C.-Y."/>
            <person name="Huang L."/>
            <person name="Wang Z.-W."/>
            <person name="Zhao X."/>
            <person name="Zhong W.-Y."/>
            <person name="Peng D.-H."/>
            <person name="Ahmad S."/>
            <person name="Lan S."/>
            <person name="Zhang J.-S."/>
            <person name="Tsai W.-C."/>
            <person name="Van De Peer Y."/>
            <person name="Liu Z.-J."/>
        </authorList>
    </citation>
    <scope>NUCLEOTIDE SEQUENCE</scope>
    <source>
        <strain evidence="1">CP</strain>
        <tissue evidence="1">Leaves</tissue>
    </source>
</reference>
<gene>
    <name evidence="1" type="ORF">QJS10_CPB12g00770</name>
</gene>
<dbReference type="EMBL" id="JAUJYO010000012">
    <property type="protein sequence ID" value="KAK1302097.1"/>
    <property type="molecule type" value="Genomic_DNA"/>
</dbReference>
<keyword evidence="2" id="KW-1185">Reference proteome</keyword>
<dbReference type="AlphaFoldDB" id="A0AAV9DLK4"/>
<evidence type="ECO:0000313" key="2">
    <source>
        <dbReference type="Proteomes" id="UP001180020"/>
    </source>
</evidence>
<sequence length="68" mass="7505">MLVDVGPRIHDSARDNDDQVQVIGLLCRTPQIESRHELFEGGNGAKVKVHLLGANQADDILEVKIDNM</sequence>
<proteinExistence type="predicted"/>
<organism evidence="1 2">
    <name type="scientific">Acorus calamus</name>
    <name type="common">Sweet flag</name>
    <dbReference type="NCBI Taxonomy" id="4465"/>
    <lineage>
        <taxon>Eukaryota</taxon>
        <taxon>Viridiplantae</taxon>
        <taxon>Streptophyta</taxon>
        <taxon>Embryophyta</taxon>
        <taxon>Tracheophyta</taxon>
        <taxon>Spermatophyta</taxon>
        <taxon>Magnoliopsida</taxon>
        <taxon>Liliopsida</taxon>
        <taxon>Acoraceae</taxon>
        <taxon>Acorus</taxon>
    </lineage>
</organism>
<name>A0AAV9DLK4_ACOCL</name>
<dbReference type="Proteomes" id="UP001180020">
    <property type="component" value="Unassembled WGS sequence"/>
</dbReference>
<accession>A0AAV9DLK4</accession>
<reference evidence="1" key="1">
    <citation type="journal article" date="2023" name="Nat. Commun.">
        <title>Diploid and tetraploid genomes of Acorus and the evolution of monocots.</title>
        <authorList>
            <person name="Ma L."/>
            <person name="Liu K.W."/>
            <person name="Li Z."/>
            <person name="Hsiao Y.Y."/>
            <person name="Qi Y."/>
            <person name="Fu T."/>
            <person name="Tang G.D."/>
            <person name="Zhang D."/>
            <person name="Sun W.H."/>
            <person name="Liu D.K."/>
            <person name="Li Y."/>
            <person name="Chen G.Z."/>
            <person name="Liu X.D."/>
            <person name="Liao X.Y."/>
            <person name="Jiang Y.T."/>
            <person name="Yu X."/>
            <person name="Hao Y."/>
            <person name="Huang J."/>
            <person name="Zhao X.W."/>
            <person name="Ke S."/>
            <person name="Chen Y.Y."/>
            <person name="Wu W.L."/>
            <person name="Hsu J.L."/>
            <person name="Lin Y.F."/>
            <person name="Huang M.D."/>
            <person name="Li C.Y."/>
            <person name="Huang L."/>
            <person name="Wang Z.W."/>
            <person name="Zhao X."/>
            <person name="Zhong W.Y."/>
            <person name="Peng D.H."/>
            <person name="Ahmad S."/>
            <person name="Lan S."/>
            <person name="Zhang J.S."/>
            <person name="Tsai W.C."/>
            <person name="Van de Peer Y."/>
            <person name="Liu Z.J."/>
        </authorList>
    </citation>
    <scope>NUCLEOTIDE SEQUENCE</scope>
    <source>
        <strain evidence="1">CP</strain>
    </source>
</reference>
<evidence type="ECO:0000313" key="1">
    <source>
        <dbReference type="EMBL" id="KAK1302097.1"/>
    </source>
</evidence>
<protein>
    <submittedName>
        <fullName evidence="1">Uncharacterized protein</fullName>
    </submittedName>
</protein>
<comment type="caution">
    <text evidence="1">The sequence shown here is derived from an EMBL/GenBank/DDBJ whole genome shotgun (WGS) entry which is preliminary data.</text>
</comment>